<proteinExistence type="predicted"/>
<accession>A0A7I7X1Z9</accession>
<dbReference type="AlphaFoldDB" id="A0A7I7X1Z9"/>
<protein>
    <submittedName>
        <fullName evidence="1">Uncharacterized protein</fullName>
    </submittedName>
</protein>
<dbReference type="KEGG" id="mhib:MHIB_12590"/>
<name>A0A7I7X1Z9_9MYCO</name>
<sequence length="63" mass="6193">MAAEMVAASSNHMDGRPAPAALITVAATAIRAASAERGGCGDGPGSVPTGAGVRTWLNGVRCR</sequence>
<evidence type="ECO:0000313" key="2">
    <source>
        <dbReference type="Proteomes" id="UP000467260"/>
    </source>
</evidence>
<gene>
    <name evidence="1" type="ORF">MHIB_12590</name>
</gene>
<keyword evidence="2" id="KW-1185">Reference proteome</keyword>
<dbReference type="EMBL" id="AP022609">
    <property type="protein sequence ID" value="BBZ22841.1"/>
    <property type="molecule type" value="Genomic_DNA"/>
</dbReference>
<reference evidence="1 2" key="1">
    <citation type="journal article" date="2019" name="Emerg. Microbes Infect.">
        <title>Comprehensive subspecies identification of 175 nontuberculous mycobacteria species based on 7547 genomic profiles.</title>
        <authorList>
            <person name="Matsumoto Y."/>
            <person name="Kinjo T."/>
            <person name="Motooka D."/>
            <person name="Nabeya D."/>
            <person name="Jung N."/>
            <person name="Uechi K."/>
            <person name="Horii T."/>
            <person name="Iida T."/>
            <person name="Fujita J."/>
            <person name="Nakamura S."/>
        </authorList>
    </citation>
    <scope>NUCLEOTIDE SEQUENCE [LARGE SCALE GENOMIC DNA]</scope>
    <source>
        <strain evidence="1 2">JCM 13571</strain>
    </source>
</reference>
<dbReference type="Proteomes" id="UP000467260">
    <property type="component" value="Chromosome"/>
</dbReference>
<organism evidence="1 2">
    <name type="scientific">Mycolicibacter hiberniae</name>
    <dbReference type="NCBI Taxonomy" id="29314"/>
    <lineage>
        <taxon>Bacteria</taxon>
        <taxon>Bacillati</taxon>
        <taxon>Actinomycetota</taxon>
        <taxon>Actinomycetes</taxon>
        <taxon>Mycobacteriales</taxon>
        <taxon>Mycobacteriaceae</taxon>
        <taxon>Mycolicibacter</taxon>
    </lineage>
</organism>
<evidence type="ECO:0000313" key="1">
    <source>
        <dbReference type="EMBL" id="BBZ22841.1"/>
    </source>
</evidence>